<feature type="compositionally biased region" description="Polar residues" evidence="1">
    <location>
        <begin position="257"/>
        <end position="280"/>
    </location>
</feature>
<accession>A0A1L7XU01</accession>
<feature type="compositionally biased region" description="Polar residues" evidence="1">
    <location>
        <begin position="232"/>
        <end position="249"/>
    </location>
</feature>
<feature type="compositionally biased region" description="Basic and acidic residues" evidence="1">
    <location>
        <begin position="171"/>
        <end position="182"/>
    </location>
</feature>
<dbReference type="OrthoDB" id="3562540at2759"/>
<feature type="region of interest" description="Disordered" evidence="1">
    <location>
        <begin position="171"/>
        <end position="307"/>
    </location>
</feature>
<evidence type="ECO:0000313" key="3">
    <source>
        <dbReference type="Proteomes" id="UP000184330"/>
    </source>
</evidence>
<proteinExistence type="predicted"/>
<name>A0A1L7XU01_9HELO</name>
<sequence length="316" mass="34451">MSGIELIAVLGVAASAAQLIDYSLRVIGTISEIYSRVEDAPKRVVRYTAQINQIIAASKAIEEYQDLHTLLVDTQLQNTLAEIKHLHKALGAIHRDYTTGSSRKRVWKAIVGSNEKRILTSFERLEKEKTALILCITVNHTKKLQTIGAGVEILVEREMAGMPNVRSIIDKINGKAEKETTQKESTTNTKMSPENQIAERPTSSSLVLRAPLGPDSVAKIPNLYQPPPTEPSGHSYTDQKSKGRGTQFNGDVGAVRDTNNSYVGSTSTDKSLQVNGNHKSSGIHEHKRGCATGDSVQVNGNVGPGVTKAELKEWME</sequence>
<gene>
    <name evidence="2" type="ORF">PAC_18374</name>
</gene>
<evidence type="ECO:0008006" key="4">
    <source>
        <dbReference type="Google" id="ProtNLM"/>
    </source>
</evidence>
<dbReference type="AlphaFoldDB" id="A0A1L7XU01"/>
<dbReference type="EMBL" id="FJOG01000055">
    <property type="protein sequence ID" value="CZR68475.1"/>
    <property type="molecule type" value="Genomic_DNA"/>
</dbReference>
<keyword evidence="3" id="KW-1185">Reference proteome</keyword>
<reference evidence="2 3" key="1">
    <citation type="submission" date="2016-03" db="EMBL/GenBank/DDBJ databases">
        <authorList>
            <person name="Ploux O."/>
        </authorList>
    </citation>
    <scope>NUCLEOTIDE SEQUENCE [LARGE SCALE GENOMIC DNA]</scope>
    <source>
        <strain evidence="2 3">UAMH 11012</strain>
    </source>
</reference>
<organism evidence="2 3">
    <name type="scientific">Phialocephala subalpina</name>
    <dbReference type="NCBI Taxonomy" id="576137"/>
    <lineage>
        <taxon>Eukaryota</taxon>
        <taxon>Fungi</taxon>
        <taxon>Dikarya</taxon>
        <taxon>Ascomycota</taxon>
        <taxon>Pezizomycotina</taxon>
        <taxon>Leotiomycetes</taxon>
        <taxon>Helotiales</taxon>
        <taxon>Mollisiaceae</taxon>
        <taxon>Phialocephala</taxon>
        <taxon>Phialocephala fortinii species complex</taxon>
    </lineage>
</organism>
<evidence type="ECO:0000313" key="2">
    <source>
        <dbReference type="EMBL" id="CZR68475.1"/>
    </source>
</evidence>
<dbReference type="Proteomes" id="UP000184330">
    <property type="component" value="Unassembled WGS sequence"/>
</dbReference>
<protein>
    <recommendedName>
        <fullName evidence="4">Fungal N-terminal domain-containing protein</fullName>
    </recommendedName>
</protein>
<feature type="compositionally biased region" description="Polar residues" evidence="1">
    <location>
        <begin position="183"/>
        <end position="206"/>
    </location>
</feature>
<evidence type="ECO:0000256" key="1">
    <source>
        <dbReference type="SAM" id="MobiDB-lite"/>
    </source>
</evidence>